<evidence type="ECO:0000313" key="2">
    <source>
        <dbReference type="EMBL" id="TNN82974.1"/>
    </source>
</evidence>
<proteinExistence type="predicted"/>
<gene>
    <name evidence="2" type="ORF">EYF80_006931</name>
</gene>
<feature type="compositionally biased region" description="Low complexity" evidence="1">
    <location>
        <begin position="33"/>
        <end position="44"/>
    </location>
</feature>
<keyword evidence="3" id="KW-1185">Reference proteome</keyword>
<organism evidence="2 3">
    <name type="scientific">Liparis tanakae</name>
    <name type="common">Tanaka's snailfish</name>
    <dbReference type="NCBI Taxonomy" id="230148"/>
    <lineage>
        <taxon>Eukaryota</taxon>
        <taxon>Metazoa</taxon>
        <taxon>Chordata</taxon>
        <taxon>Craniata</taxon>
        <taxon>Vertebrata</taxon>
        <taxon>Euteleostomi</taxon>
        <taxon>Actinopterygii</taxon>
        <taxon>Neopterygii</taxon>
        <taxon>Teleostei</taxon>
        <taxon>Neoteleostei</taxon>
        <taxon>Acanthomorphata</taxon>
        <taxon>Eupercaria</taxon>
        <taxon>Perciformes</taxon>
        <taxon>Cottioidei</taxon>
        <taxon>Cottales</taxon>
        <taxon>Liparidae</taxon>
        <taxon>Liparis</taxon>
    </lineage>
</organism>
<comment type="caution">
    <text evidence="2">The sequence shown here is derived from an EMBL/GenBank/DDBJ whole genome shotgun (WGS) entry which is preliminary data.</text>
</comment>
<evidence type="ECO:0000313" key="3">
    <source>
        <dbReference type="Proteomes" id="UP000314294"/>
    </source>
</evidence>
<name>A0A4Z2IZJ0_9TELE</name>
<sequence length="88" mass="9756">MLGVKQGTQRGREEERRRGRGHGKKMQISVAPTDSLTSSDDVSLGAVDPCDDATYSQVLTVEQEERRRGGEEERRVEAERNPAADSLI</sequence>
<reference evidence="2 3" key="1">
    <citation type="submission" date="2019-03" db="EMBL/GenBank/DDBJ databases">
        <title>First draft genome of Liparis tanakae, snailfish: a comprehensive survey of snailfish specific genes.</title>
        <authorList>
            <person name="Kim W."/>
            <person name="Song I."/>
            <person name="Jeong J.-H."/>
            <person name="Kim D."/>
            <person name="Kim S."/>
            <person name="Ryu S."/>
            <person name="Song J.Y."/>
            <person name="Lee S.K."/>
        </authorList>
    </citation>
    <scope>NUCLEOTIDE SEQUENCE [LARGE SCALE GENOMIC DNA]</scope>
    <source>
        <tissue evidence="2">Muscle</tissue>
    </source>
</reference>
<protein>
    <submittedName>
        <fullName evidence="2">Uncharacterized protein</fullName>
    </submittedName>
</protein>
<dbReference type="AlphaFoldDB" id="A0A4Z2IZJ0"/>
<feature type="region of interest" description="Disordered" evidence="1">
    <location>
        <begin position="1"/>
        <end position="88"/>
    </location>
</feature>
<dbReference type="EMBL" id="SRLO01000036">
    <property type="protein sequence ID" value="TNN82974.1"/>
    <property type="molecule type" value="Genomic_DNA"/>
</dbReference>
<feature type="compositionally biased region" description="Basic and acidic residues" evidence="1">
    <location>
        <begin position="63"/>
        <end position="82"/>
    </location>
</feature>
<dbReference type="Proteomes" id="UP000314294">
    <property type="component" value="Unassembled WGS sequence"/>
</dbReference>
<accession>A0A4Z2IZJ0</accession>
<evidence type="ECO:0000256" key="1">
    <source>
        <dbReference type="SAM" id="MobiDB-lite"/>
    </source>
</evidence>